<reference evidence="12 13" key="1">
    <citation type="journal article" date="2010" name="J. Bacteriol.">
        <title>Genome sequences of Oceanicola granulosus HTCC2516(T) and Oceanicola batsensis HTCC2597(TDelta).</title>
        <authorList>
            <person name="Thrash J.C."/>
            <person name="Cho J.C."/>
            <person name="Vergin K.L."/>
            <person name="Giovannoni S.J."/>
        </authorList>
    </citation>
    <scope>NUCLEOTIDE SEQUENCE [LARGE SCALE GENOMIC DNA]</scope>
    <source>
        <strain evidence="13">ATCC BAA-863 / DSM 15984 / KCTC 12145 / HTCC2597</strain>
    </source>
</reference>
<keyword evidence="5" id="KW-0862">Zinc</keyword>
<protein>
    <submittedName>
        <fullName evidence="12">Cation efflux system protein</fullName>
    </submittedName>
</protein>
<dbReference type="GO" id="GO:0005385">
    <property type="term" value="F:zinc ion transmembrane transporter activity"/>
    <property type="evidence" value="ECO:0007669"/>
    <property type="project" value="TreeGrafter"/>
</dbReference>
<keyword evidence="8 9" id="KW-0472">Membrane</keyword>
<dbReference type="InterPro" id="IPR002524">
    <property type="entry name" value="Cation_efflux"/>
</dbReference>
<feature type="domain" description="Cation efflux protein cytoplasmic" evidence="11">
    <location>
        <begin position="219"/>
        <end position="287"/>
    </location>
</feature>
<dbReference type="InterPro" id="IPR036837">
    <property type="entry name" value="Cation_efflux_CTD_sf"/>
</dbReference>
<feature type="transmembrane region" description="Helical" evidence="9">
    <location>
        <begin position="20"/>
        <end position="39"/>
    </location>
</feature>
<evidence type="ECO:0000313" key="12">
    <source>
        <dbReference type="EMBL" id="EAQ03820.1"/>
    </source>
</evidence>
<evidence type="ECO:0000256" key="9">
    <source>
        <dbReference type="SAM" id="Phobius"/>
    </source>
</evidence>
<dbReference type="InterPro" id="IPR050681">
    <property type="entry name" value="CDF/SLC30A"/>
</dbReference>
<dbReference type="RefSeq" id="WP_009806473.1">
    <property type="nucleotide sequence ID" value="NZ_CH724131.1"/>
</dbReference>
<dbReference type="GO" id="GO:0005886">
    <property type="term" value="C:plasma membrane"/>
    <property type="evidence" value="ECO:0007669"/>
    <property type="project" value="TreeGrafter"/>
</dbReference>
<evidence type="ECO:0000256" key="3">
    <source>
        <dbReference type="ARBA" id="ARBA00022448"/>
    </source>
</evidence>
<feature type="domain" description="Cation efflux protein transmembrane" evidence="10">
    <location>
        <begin position="19"/>
        <end position="210"/>
    </location>
</feature>
<accession>A3TW24</accession>
<dbReference type="Pfam" id="PF16916">
    <property type="entry name" value="ZT_dimer"/>
    <property type="match status" value="1"/>
</dbReference>
<gene>
    <name evidence="12" type="ORF">OB2597_11271</name>
</gene>
<keyword evidence="7" id="KW-0406">Ion transport</keyword>
<comment type="caution">
    <text evidence="12">The sequence shown here is derived from an EMBL/GenBank/DDBJ whole genome shotgun (WGS) entry which is preliminary data.</text>
</comment>
<dbReference type="Pfam" id="PF01545">
    <property type="entry name" value="Cation_efflux"/>
    <property type="match status" value="1"/>
</dbReference>
<evidence type="ECO:0000256" key="4">
    <source>
        <dbReference type="ARBA" id="ARBA00022692"/>
    </source>
</evidence>
<organism evidence="12 13">
    <name type="scientific">Pseudooceanicola batsensis (strain ATCC BAA-863 / DSM 15984 / KCTC 12145 / HTCC2597)</name>
    <name type="common">Oceanicola batsensis</name>
    <dbReference type="NCBI Taxonomy" id="252305"/>
    <lineage>
        <taxon>Bacteria</taxon>
        <taxon>Pseudomonadati</taxon>
        <taxon>Pseudomonadota</taxon>
        <taxon>Alphaproteobacteria</taxon>
        <taxon>Rhodobacterales</taxon>
        <taxon>Paracoccaceae</taxon>
        <taxon>Pseudooceanicola</taxon>
    </lineage>
</organism>
<feature type="transmembrane region" description="Helical" evidence="9">
    <location>
        <begin position="117"/>
        <end position="141"/>
    </location>
</feature>
<proteinExistence type="inferred from homology"/>
<dbReference type="InterPro" id="IPR027469">
    <property type="entry name" value="Cation_efflux_TMD_sf"/>
</dbReference>
<sequence length="300" mass="32564">MPHDHHHHHLPVDAGGKRLWIATGINIGLTLAQIVAGLISGSLALIADAIHNLSDAISLVLALVARRIARRPADAEMTFGYGRAEVVAALINYTTLIVLSVWLAAEGVMRMLDPQPIAGWVVVIVATLALIVDAVTAWLTFRMARDSMNIRAAFLHNLADALGSIGVIFAGTLVLLYDWRLIDPIVTLLIAAYILWHAASEVMPAIRILMLGSPGTPHAEEVLEAMRAMPGVEDVHHLHLWRMQEHETALEAHVVQCGPRSDAVRQSLKAMLIDRFAIHHSTIEVEPPEAACEGIPAIGH</sequence>
<dbReference type="eggNOG" id="COG1230">
    <property type="taxonomic scope" value="Bacteria"/>
</dbReference>
<dbReference type="PANTHER" id="PTHR11562">
    <property type="entry name" value="CATION EFFLUX PROTEIN/ ZINC TRANSPORTER"/>
    <property type="match status" value="1"/>
</dbReference>
<feature type="transmembrane region" description="Helical" evidence="9">
    <location>
        <begin position="86"/>
        <end position="105"/>
    </location>
</feature>
<evidence type="ECO:0000256" key="6">
    <source>
        <dbReference type="ARBA" id="ARBA00022989"/>
    </source>
</evidence>
<feature type="transmembrane region" description="Helical" evidence="9">
    <location>
        <begin position="153"/>
        <end position="175"/>
    </location>
</feature>
<dbReference type="OrthoDB" id="9809646at2"/>
<evidence type="ECO:0000259" key="10">
    <source>
        <dbReference type="Pfam" id="PF01545"/>
    </source>
</evidence>
<dbReference type="PANTHER" id="PTHR11562:SF17">
    <property type="entry name" value="RE54080P-RELATED"/>
    <property type="match status" value="1"/>
</dbReference>
<keyword evidence="13" id="KW-1185">Reference proteome</keyword>
<evidence type="ECO:0000256" key="2">
    <source>
        <dbReference type="ARBA" id="ARBA00008873"/>
    </source>
</evidence>
<evidence type="ECO:0000256" key="8">
    <source>
        <dbReference type="ARBA" id="ARBA00023136"/>
    </source>
</evidence>
<keyword evidence="4 9" id="KW-0812">Transmembrane</keyword>
<dbReference type="InterPro" id="IPR058533">
    <property type="entry name" value="Cation_efflux_TM"/>
</dbReference>
<dbReference type="NCBIfam" id="TIGR01297">
    <property type="entry name" value="CDF"/>
    <property type="match status" value="1"/>
</dbReference>
<name>A3TW24_PSEBH</name>
<feature type="transmembrane region" description="Helical" evidence="9">
    <location>
        <begin position="181"/>
        <end position="199"/>
    </location>
</feature>
<dbReference type="EMBL" id="AAMO01000003">
    <property type="protein sequence ID" value="EAQ03820.1"/>
    <property type="molecule type" value="Genomic_DNA"/>
</dbReference>
<dbReference type="STRING" id="252305.OB2597_11271"/>
<keyword evidence="6 9" id="KW-1133">Transmembrane helix</keyword>
<dbReference type="HOGENOM" id="CLU_013430_0_0_5"/>
<dbReference type="Gene3D" id="1.20.1510.10">
    <property type="entry name" value="Cation efflux protein transmembrane domain"/>
    <property type="match status" value="1"/>
</dbReference>
<evidence type="ECO:0000256" key="5">
    <source>
        <dbReference type="ARBA" id="ARBA00022906"/>
    </source>
</evidence>
<dbReference type="InterPro" id="IPR027470">
    <property type="entry name" value="Cation_efflux_CTD"/>
</dbReference>
<evidence type="ECO:0000313" key="13">
    <source>
        <dbReference type="Proteomes" id="UP000004318"/>
    </source>
</evidence>
<dbReference type="AlphaFoldDB" id="A3TW24"/>
<dbReference type="SUPFAM" id="SSF161111">
    <property type="entry name" value="Cation efflux protein transmembrane domain-like"/>
    <property type="match status" value="1"/>
</dbReference>
<evidence type="ECO:0000256" key="1">
    <source>
        <dbReference type="ARBA" id="ARBA00004141"/>
    </source>
</evidence>
<keyword evidence="3" id="KW-0813">Transport</keyword>
<comment type="similarity">
    <text evidence="2">Belongs to the cation diffusion facilitator (CDF) transporter (TC 2.A.4) family. SLC30A subfamily.</text>
</comment>
<evidence type="ECO:0000259" key="11">
    <source>
        <dbReference type="Pfam" id="PF16916"/>
    </source>
</evidence>
<evidence type="ECO:0000256" key="7">
    <source>
        <dbReference type="ARBA" id="ARBA00023065"/>
    </source>
</evidence>
<dbReference type="Proteomes" id="UP000004318">
    <property type="component" value="Unassembled WGS sequence"/>
</dbReference>
<keyword evidence="5" id="KW-0864">Zinc transport</keyword>
<dbReference type="SUPFAM" id="SSF160240">
    <property type="entry name" value="Cation efflux protein cytoplasmic domain-like"/>
    <property type="match status" value="1"/>
</dbReference>
<comment type="subcellular location">
    <subcellularLocation>
        <location evidence="1">Membrane</location>
        <topology evidence="1">Multi-pass membrane protein</topology>
    </subcellularLocation>
</comment>